<dbReference type="InterPro" id="IPR052953">
    <property type="entry name" value="Ser-rich/MCO-related"/>
</dbReference>
<reference evidence="2" key="1">
    <citation type="submission" date="2020-05" db="EMBL/GenBank/DDBJ databases">
        <title>Mycena genomes resolve the evolution of fungal bioluminescence.</title>
        <authorList>
            <person name="Tsai I.J."/>
        </authorList>
    </citation>
    <scope>NUCLEOTIDE SEQUENCE</scope>
    <source>
        <strain evidence="2">110903Hualien_Pintung</strain>
    </source>
</reference>
<gene>
    <name evidence="2" type="ORF">HMN09_01074900</name>
</gene>
<evidence type="ECO:0000313" key="2">
    <source>
        <dbReference type="EMBL" id="KAF7296661.1"/>
    </source>
</evidence>
<dbReference type="Gene3D" id="2.60.40.420">
    <property type="entry name" value="Cupredoxins - blue copper proteins"/>
    <property type="match status" value="1"/>
</dbReference>
<organism evidence="2 3">
    <name type="scientific">Mycena chlorophos</name>
    <name type="common">Agaric fungus</name>
    <name type="synonym">Agaricus chlorophos</name>
    <dbReference type="NCBI Taxonomy" id="658473"/>
    <lineage>
        <taxon>Eukaryota</taxon>
        <taxon>Fungi</taxon>
        <taxon>Dikarya</taxon>
        <taxon>Basidiomycota</taxon>
        <taxon>Agaricomycotina</taxon>
        <taxon>Agaricomycetes</taxon>
        <taxon>Agaricomycetidae</taxon>
        <taxon>Agaricales</taxon>
        <taxon>Marasmiineae</taxon>
        <taxon>Mycenaceae</taxon>
        <taxon>Mycena</taxon>
    </lineage>
</organism>
<keyword evidence="1" id="KW-0732">Signal</keyword>
<dbReference type="InterPro" id="IPR008972">
    <property type="entry name" value="Cupredoxin"/>
</dbReference>
<protein>
    <recommendedName>
        <fullName evidence="4">Extracellular serine-rich protein</fullName>
    </recommendedName>
</protein>
<dbReference type="AlphaFoldDB" id="A0A8H6SBU0"/>
<dbReference type="OrthoDB" id="1921208at2759"/>
<evidence type="ECO:0000313" key="3">
    <source>
        <dbReference type="Proteomes" id="UP000613580"/>
    </source>
</evidence>
<dbReference type="PANTHER" id="PTHR34883">
    <property type="entry name" value="SERINE-RICH PROTEIN, PUTATIVE-RELATED-RELATED"/>
    <property type="match status" value="1"/>
</dbReference>
<proteinExistence type="predicted"/>
<dbReference type="EMBL" id="JACAZE010000016">
    <property type="protein sequence ID" value="KAF7296661.1"/>
    <property type="molecule type" value="Genomic_DNA"/>
</dbReference>
<evidence type="ECO:0000256" key="1">
    <source>
        <dbReference type="SAM" id="SignalP"/>
    </source>
</evidence>
<dbReference type="SUPFAM" id="SSF49503">
    <property type="entry name" value="Cupredoxins"/>
    <property type="match status" value="1"/>
</dbReference>
<accession>A0A8H6SBU0</accession>
<feature type="signal peptide" evidence="1">
    <location>
        <begin position="1"/>
        <end position="18"/>
    </location>
</feature>
<name>A0A8H6SBU0_MYCCL</name>
<evidence type="ECO:0008006" key="4">
    <source>
        <dbReference type="Google" id="ProtNLM"/>
    </source>
</evidence>
<comment type="caution">
    <text evidence="2">The sequence shown here is derived from an EMBL/GenBank/DDBJ whole genome shotgun (WGS) entry which is preliminary data.</text>
</comment>
<dbReference type="PANTHER" id="PTHR34883:SF15">
    <property type="entry name" value="EXTRACELLULAR SERINE-RICH PROTEIN"/>
    <property type="match status" value="1"/>
</dbReference>
<dbReference type="Proteomes" id="UP000613580">
    <property type="component" value="Unassembled WGS sequence"/>
</dbReference>
<sequence length="151" mass="15782">MFNLKALLLVALAPVVLGANFVVQRSPNQLAFNPATVVADIGDVITFVVVSRNHSSTTTNFDGDVCPPPAGGVGPNGWDSGFLSDLDGSLPTFNYTVVDTAPHFAACMQAAGAHCHAGMTFALNPTAEQTYQQFLKNAESSPIVTNATVKT</sequence>
<keyword evidence="3" id="KW-1185">Reference proteome</keyword>
<feature type="chain" id="PRO_5034078203" description="Extracellular serine-rich protein" evidence="1">
    <location>
        <begin position="19"/>
        <end position="151"/>
    </location>
</feature>